<organism evidence="2 3">
    <name type="scientific">Caulobacter segnis</name>
    <dbReference type="NCBI Taxonomy" id="88688"/>
    <lineage>
        <taxon>Bacteria</taxon>
        <taxon>Pseudomonadati</taxon>
        <taxon>Pseudomonadota</taxon>
        <taxon>Alphaproteobacteria</taxon>
        <taxon>Caulobacterales</taxon>
        <taxon>Caulobacteraceae</taxon>
        <taxon>Caulobacter</taxon>
    </lineage>
</organism>
<reference evidence="2 3" key="1">
    <citation type="submission" date="2017-08" db="EMBL/GenBank/DDBJ databases">
        <title>Infants hospitalized years apart are colonized by the same room-sourced microbial strains.</title>
        <authorList>
            <person name="Brooks B."/>
            <person name="Olm M.R."/>
            <person name="Firek B.A."/>
            <person name="Baker R."/>
            <person name="Thomas B.C."/>
            <person name="Morowitz M.J."/>
            <person name="Banfield J.F."/>
        </authorList>
    </citation>
    <scope>NUCLEOTIDE SEQUENCE [LARGE SCALE GENOMIC DNA]</scope>
    <source>
        <strain evidence="2">S2_003_000_R2_4</strain>
    </source>
</reference>
<feature type="chain" id="PRO_5016035560" evidence="1">
    <location>
        <begin position="24"/>
        <end position="151"/>
    </location>
</feature>
<accession>A0A2W5US51</accession>
<dbReference type="Proteomes" id="UP000249393">
    <property type="component" value="Unassembled WGS sequence"/>
</dbReference>
<evidence type="ECO:0000313" key="2">
    <source>
        <dbReference type="EMBL" id="PZR30550.1"/>
    </source>
</evidence>
<keyword evidence="1" id="KW-0732">Signal</keyword>
<dbReference type="RefSeq" id="WP_304283039.1">
    <property type="nucleotide sequence ID" value="NZ_QFQZ01000128.1"/>
</dbReference>
<comment type="caution">
    <text evidence="2">The sequence shown here is derived from an EMBL/GenBank/DDBJ whole genome shotgun (WGS) entry which is preliminary data.</text>
</comment>
<protein>
    <submittedName>
        <fullName evidence="2">Uncharacterized protein</fullName>
    </submittedName>
</protein>
<feature type="signal peptide" evidence="1">
    <location>
        <begin position="1"/>
        <end position="23"/>
    </location>
</feature>
<evidence type="ECO:0000256" key="1">
    <source>
        <dbReference type="SAM" id="SignalP"/>
    </source>
</evidence>
<evidence type="ECO:0000313" key="3">
    <source>
        <dbReference type="Proteomes" id="UP000249393"/>
    </source>
</evidence>
<dbReference type="AlphaFoldDB" id="A0A2W5US51"/>
<name>A0A2W5US51_9CAUL</name>
<sequence>MRSKRLAVAAWAGVLLVAGNAQAQSYVRTDCQGVVSPAANRYDSPEHERWYKRFWTGTCDHLTLCVPGGPNWNEIVDKLLVKGGPGERAALLPKACRLGQTIGLEWSREHKVRKITTADLKVFDTMLEATGDTLKGVDRVDAAARAKLGGK</sequence>
<proteinExistence type="predicted"/>
<dbReference type="EMBL" id="QFQZ01000128">
    <property type="protein sequence ID" value="PZR30550.1"/>
    <property type="molecule type" value="Genomic_DNA"/>
</dbReference>
<gene>
    <name evidence="2" type="ORF">DI526_22220</name>
</gene>